<sequence>MTDGSSALPRRAFGWEDVWVGPEADPREAGGLYSGERQTLVRYLRDRRLTLEMKCAGLDAEGMARRSVPPSDLSLLGLVRHLAEVEQYWFRRVLTGEDVPPHYTSATVAFGETTADPEEVEDAWATWRSEVAFAERFVAEAPDLDVLGGGNPEYAPVPLREVLIHMIEEYARHNGHADLIRERIDGRVGQ</sequence>
<dbReference type="InterPro" id="IPR007061">
    <property type="entry name" value="MST-like"/>
</dbReference>
<gene>
    <name evidence="1" type="ORF">F4560_003205</name>
</gene>
<evidence type="ECO:0000313" key="1">
    <source>
        <dbReference type="EMBL" id="MBB5803437.1"/>
    </source>
</evidence>
<protein>
    <submittedName>
        <fullName evidence="1">Putative damage-inducible protein DinB</fullName>
    </submittedName>
</protein>
<reference evidence="1 2" key="1">
    <citation type="submission" date="2020-08" db="EMBL/GenBank/DDBJ databases">
        <title>Sequencing the genomes of 1000 actinobacteria strains.</title>
        <authorList>
            <person name="Klenk H.-P."/>
        </authorList>
    </citation>
    <scope>NUCLEOTIDE SEQUENCE [LARGE SCALE GENOMIC DNA]</scope>
    <source>
        <strain evidence="1 2">DSM 45486</strain>
    </source>
</reference>
<name>A0A7W9HJH1_9PSEU</name>
<dbReference type="EMBL" id="JACHMO010000001">
    <property type="protein sequence ID" value="MBB5803437.1"/>
    <property type="molecule type" value="Genomic_DNA"/>
</dbReference>
<comment type="caution">
    <text evidence="1">The sequence shown here is derived from an EMBL/GenBank/DDBJ whole genome shotgun (WGS) entry which is preliminary data.</text>
</comment>
<keyword evidence="2" id="KW-1185">Reference proteome</keyword>
<dbReference type="Pfam" id="PF04978">
    <property type="entry name" value="MST"/>
    <property type="match status" value="1"/>
</dbReference>
<dbReference type="Proteomes" id="UP000552097">
    <property type="component" value="Unassembled WGS sequence"/>
</dbReference>
<dbReference type="AlphaFoldDB" id="A0A7W9HJH1"/>
<evidence type="ECO:0000313" key="2">
    <source>
        <dbReference type="Proteomes" id="UP000552097"/>
    </source>
</evidence>
<dbReference type="InterPro" id="IPR034660">
    <property type="entry name" value="DinB/YfiT-like"/>
</dbReference>
<dbReference type="RefSeq" id="WP_184920783.1">
    <property type="nucleotide sequence ID" value="NZ_JACHMO010000001.1"/>
</dbReference>
<organism evidence="1 2">
    <name type="scientific">Saccharothrix ecbatanensis</name>
    <dbReference type="NCBI Taxonomy" id="1105145"/>
    <lineage>
        <taxon>Bacteria</taxon>
        <taxon>Bacillati</taxon>
        <taxon>Actinomycetota</taxon>
        <taxon>Actinomycetes</taxon>
        <taxon>Pseudonocardiales</taxon>
        <taxon>Pseudonocardiaceae</taxon>
        <taxon>Saccharothrix</taxon>
    </lineage>
</organism>
<proteinExistence type="predicted"/>
<dbReference type="SUPFAM" id="SSF109854">
    <property type="entry name" value="DinB/YfiT-like putative metalloenzymes"/>
    <property type="match status" value="1"/>
</dbReference>
<dbReference type="Gene3D" id="1.20.120.450">
    <property type="entry name" value="dinb family like domain"/>
    <property type="match status" value="1"/>
</dbReference>
<accession>A0A7W9HJH1</accession>